<accession>A0ABU9BXN1</accession>
<name>A0ABU9BXN1_9BURK</name>
<comment type="caution">
    <text evidence="1">The sequence shown here is derived from an EMBL/GenBank/DDBJ whole genome shotgun (WGS) entry which is preliminary data.</text>
</comment>
<evidence type="ECO:0000313" key="2">
    <source>
        <dbReference type="Proteomes" id="UP001371218"/>
    </source>
</evidence>
<organism evidence="1 2">
    <name type="scientific">Ideonella lacteola</name>
    <dbReference type="NCBI Taxonomy" id="2984193"/>
    <lineage>
        <taxon>Bacteria</taxon>
        <taxon>Pseudomonadati</taxon>
        <taxon>Pseudomonadota</taxon>
        <taxon>Betaproteobacteria</taxon>
        <taxon>Burkholderiales</taxon>
        <taxon>Sphaerotilaceae</taxon>
        <taxon>Ideonella</taxon>
    </lineage>
</organism>
<keyword evidence="2" id="KW-1185">Reference proteome</keyword>
<dbReference type="Proteomes" id="UP001371218">
    <property type="component" value="Unassembled WGS sequence"/>
</dbReference>
<dbReference type="EMBL" id="JBBUTG010000026">
    <property type="protein sequence ID" value="MEK8034188.1"/>
    <property type="molecule type" value="Genomic_DNA"/>
</dbReference>
<reference evidence="1 2" key="1">
    <citation type="submission" date="2024-04" db="EMBL/GenBank/DDBJ databases">
        <title>Novel species of the genus Ideonella isolated from streams.</title>
        <authorList>
            <person name="Lu H."/>
        </authorList>
    </citation>
    <scope>NUCLEOTIDE SEQUENCE [LARGE SCALE GENOMIC DNA]</scope>
    <source>
        <strain evidence="1 2">DXS29W</strain>
    </source>
</reference>
<dbReference type="RefSeq" id="WP_341428616.1">
    <property type="nucleotide sequence ID" value="NZ_JBBUTG010000026.1"/>
</dbReference>
<protein>
    <submittedName>
        <fullName evidence="1">Uncharacterized protein</fullName>
    </submittedName>
</protein>
<gene>
    <name evidence="1" type="ORF">AACH06_25460</name>
</gene>
<sequence length="274" mass="30655">MTFDVFDAVTQPLSRIQVHNVKLLDVQPRADGYETLTIEHQGLTRELVAASQWNGSTSRHNIGRHGFLAPVEFVPGADRQADGCYFRAYVDPTLRRVHELDLVEGKEAYWGWICNAAPKGVLTPAGLIPGENGQFVPDQTTELVLRVPPEFIRLCRGVQRKPEQVLRGFIADAAGLQDYVIHPRADGYSSNGSDERDLAEAWLQRAYGFDRVDIDELEAAEDERADREVQREAFSDLLDDFVDYGGSADDLHRAVHALVEAQRLKDEAQDAEPT</sequence>
<proteinExistence type="predicted"/>
<evidence type="ECO:0000313" key="1">
    <source>
        <dbReference type="EMBL" id="MEK8034188.1"/>
    </source>
</evidence>